<dbReference type="PROSITE" id="PS51257">
    <property type="entry name" value="PROKAR_LIPOPROTEIN"/>
    <property type="match status" value="1"/>
</dbReference>
<keyword evidence="3" id="KW-0732">Signal</keyword>
<proteinExistence type="predicted"/>
<dbReference type="InterPro" id="IPR050695">
    <property type="entry name" value="N-acetylmuramoyl_amidase_3"/>
</dbReference>
<dbReference type="SMART" id="SM00646">
    <property type="entry name" value="Ami_3"/>
    <property type="match status" value="1"/>
</dbReference>
<protein>
    <submittedName>
        <fullName evidence="5">N-acetylmuramoyl-L-alanine amidase</fullName>
    </submittedName>
</protein>
<dbReference type="EMBL" id="JACOOY010000008">
    <property type="protein sequence ID" value="MBC5665220.1"/>
    <property type="molecule type" value="Genomic_DNA"/>
</dbReference>
<gene>
    <name evidence="5" type="ORF">H8S07_07990</name>
</gene>
<dbReference type="Pfam" id="PF01520">
    <property type="entry name" value="Amidase_3"/>
    <property type="match status" value="1"/>
</dbReference>
<dbReference type="Gene3D" id="3.40.630.40">
    <property type="entry name" value="Zn-dependent exopeptidases"/>
    <property type="match status" value="1"/>
</dbReference>
<evidence type="ECO:0000313" key="5">
    <source>
        <dbReference type="EMBL" id="MBC5665220.1"/>
    </source>
</evidence>
<feature type="chain" id="PRO_5047248744" evidence="3">
    <location>
        <begin position="24"/>
        <end position="290"/>
    </location>
</feature>
<feature type="region of interest" description="Disordered" evidence="2">
    <location>
        <begin position="23"/>
        <end position="124"/>
    </location>
</feature>
<dbReference type="CDD" id="cd02696">
    <property type="entry name" value="MurNAc-LAA"/>
    <property type="match status" value="1"/>
</dbReference>
<comment type="caution">
    <text evidence="5">The sequence shown here is derived from an EMBL/GenBank/DDBJ whole genome shotgun (WGS) entry which is preliminary data.</text>
</comment>
<dbReference type="PANTHER" id="PTHR30404">
    <property type="entry name" value="N-ACETYLMURAMOYL-L-ALANINE AMIDASE"/>
    <property type="match status" value="1"/>
</dbReference>
<feature type="compositionally biased region" description="Basic and acidic residues" evidence="2">
    <location>
        <begin position="40"/>
        <end position="68"/>
    </location>
</feature>
<feature type="compositionally biased region" description="Basic and acidic residues" evidence="2">
    <location>
        <begin position="23"/>
        <end position="33"/>
    </location>
</feature>
<accession>A0ABR7EXH2</accession>
<sequence length="290" mass="31421">MRKWIISVLAVLLVIALAGCATKEEKAKPKKAPEPLVINTKDKKKDYSDKEAKAAEAAKKAKAEQAKKERAKKKQEKKRQRNGKLVVIDAGHQARGNNEQEPVGPGASQTKAKVASGTSGVSTGKPEYQLTLEVSKKLKNILEVRGYNVKMVRTTNDVNISNAERAEVANNANADAFIRVHANGAENSSANGMMTICQTASNQYNGSLYKQSKALSEAVLDGAVKATGAKRERVWETDSMSGVNWAKVPVTIVEIGYMTNPAEDQKMSQADYQKKIASGIADGVDHYFGK</sequence>
<keyword evidence="6" id="KW-1185">Reference proteome</keyword>
<dbReference type="Proteomes" id="UP000647235">
    <property type="component" value="Unassembled WGS sequence"/>
</dbReference>
<evidence type="ECO:0000256" key="2">
    <source>
        <dbReference type="SAM" id="MobiDB-lite"/>
    </source>
</evidence>
<evidence type="ECO:0000259" key="4">
    <source>
        <dbReference type="SMART" id="SM00646"/>
    </source>
</evidence>
<name>A0ABR7EXH2_9FIRM</name>
<evidence type="ECO:0000256" key="3">
    <source>
        <dbReference type="SAM" id="SignalP"/>
    </source>
</evidence>
<feature type="compositionally biased region" description="Polar residues" evidence="2">
    <location>
        <begin position="107"/>
        <end position="122"/>
    </location>
</feature>
<reference evidence="5 6" key="1">
    <citation type="submission" date="2020-08" db="EMBL/GenBank/DDBJ databases">
        <title>Genome public.</title>
        <authorList>
            <person name="Liu C."/>
            <person name="Sun Q."/>
        </authorList>
    </citation>
    <scope>NUCLEOTIDE SEQUENCE [LARGE SCALE GENOMIC DNA]</scope>
    <source>
        <strain evidence="5 6">NSJ-36</strain>
    </source>
</reference>
<evidence type="ECO:0000313" key="6">
    <source>
        <dbReference type="Proteomes" id="UP000647235"/>
    </source>
</evidence>
<feature type="compositionally biased region" description="Basic residues" evidence="2">
    <location>
        <begin position="69"/>
        <end position="82"/>
    </location>
</feature>
<feature type="domain" description="MurNAc-LAA" evidence="4">
    <location>
        <begin position="166"/>
        <end position="285"/>
    </location>
</feature>
<organism evidence="5 6">
    <name type="scientific">Dorea hominis</name>
    <dbReference type="NCBI Taxonomy" id="2763040"/>
    <lineage>
        <taxon>Bacteria</taxon>
        <taxon>Bacillati</taxon>
        <taxon>Bacillota</taxon>
        <taxon>Clostridia</taxon>
        <taxon>Lachnospirales</taxon>
        <taxon>Lachnospiraceae</taxon>
        <taxon>Dorea</taxon>
    </lineage>
</organism>
<dbReference type="SUPFAM" id="SSF53187">
    <property type="entry name" value="Zn-dependent exopeptidases"/>
    <property type="match status" value="1"/>
</dbReference>
<evidence type="ECO:0000256" key="1">
    <source>
        <dbReference type="ARBA" id="ARBA00022801"/>
    </source>
</evidence>
<dbReference type="PANTHER" id="PTHR30404:SF0">
    <property type="entry name" value="N-ACETYLMURAMOYL-L-ALANINE AMIDASE AMIC"/>
    <property type="match status" value="1"/>
</dbReference>
<feature type="signal peptide" evidence="3">
    <location>
        <begin position="1"/>
        <end position="23"/>
    </location>
</feature>
<keyword evidence="1" id="KW-0378">Hydrolase</keyword>
<dbReference type="InterPro" id="IPR002508">
    <property type="entry name" value="MurNAc-LAA_cat"/>
</dbReference>